<sequence>MGIRLGDNQYGKAEVRLVRINRETDVHQIKDVNVSSQLRGDFEPVHSAGDNSPCIPTDTQKNTVYALAKENGGVGAIEDFALLLARHFVSGFEHVNGARQEVEEYSWDRIPTQDGPHDHSFVRRGGETRTTVVTKEHGEEWVVSGFTGLTVLKSTGSEFHGYPKTRYTTLPEVTDRILATDVSARWRYTSHDIDWDKTYESVKAIMLEQFANTHSYALQQTLYAMGQAVLEAHPEIAEIKFSMPNNHHFLVDLSPFGLDNPNEVFFAADRPYGLIEATVERDDAPEAGRAWDTVPKFV</sequence>
<evidence type="ECO:0000256" key="5">
    <source>
        <dbReference type="PIRNR" id="PIRNR000241"/>
    </source>
</evidence>
<proteinExistence type="inferred from homology"/>
<feature type="active site" description="Charge relay system" evidence="6">
    <location>
        <position position="247"/>
    </location>
</feature>
<feature type="binding site" evidence="7">
    <location>
        <position position="57"/>
    </location>
    <ligand>
        <name>5-hydroxyisourate</name>
        <dbReference type="ChEBI" id="CHEBI:18072"/>
    </ligand>
</feature>
<gene>
    <name evidence="9" type="ORF">FHX37_0969</name>
</gene>
<keyword evidence="3 5" id="KW-0659">Purine metabolism</keyword>
<reference evidence="9 10" key="1">
    <citation type="submission" date="2019-06" db="EMBL/GenBank/DDBJ databases">
        <title>Sequencing the genomes of 1000 actinobacteria strains.</title>
        <authorList>
            <person name="Klenk H.-P."/>
        </authorList>
    </citation>
    <scope>NUCLEOTIDE SEQUENCE [LARGE SCALE GENOMIC DNA]</scope>
    <source>
        <strain evidence="9 10">DSM 45015</strain>
    </source>
</reference>
<evidence type="ECO:0000256" key="2">
    <source>
        <dbReference type="ARBA" id="ARBA00009760"/>
    </source>
</evidence>
<feature type="binding site" evidence="7">
    <location>
        <position position="57"/>
    </location>
    <ligand>
        <name>urate</name>
        <dbReference type="ChEBI" id="CHEBI:17775"/>
    </ligand>
</feature>
<comment type="similarity">
    <text evidence="2 5 8">Belongs to the uricase family.</text>
</comment>
<comment type="pathway">
    <text evidence="1 5">Purine metabolism; urate degradation; (S)-allantoin from urate: step 1/3.</text>
</comment>
<feature type="binding site" evidence="7">
    <location>
        <position position="57"/>
    </location>
    <ligand>
        <name>O2</name>
        <dbReference type="ChEBI" id="CHEBI:15379"/>
    </ligand>
</feature>
<feature type="binding site" evidence="7">
    <location>
        <position position="219"/>
    </location>
    <ligand>
        <name>5-hydroxyisourate</name>
        <dbReference type="ChEBI" id="CHEBI:18072"/>
    </ligand>
</feature>
<feature type="binding site" evidence="7">
    <location>
        <position position="245"/>
    </location>
    <ligand>
        <name>O2</name>
        <dbReference type="ChEBI" id="CHEBI:15379"/>
    </ligand>
</feature>
<dbReference type="GO" id="GO:0004846">
    <property type="term" value="F:urate oxidase activity"/>
    <property type="evidence" value="ECO:0007669"/>
    <property type="project" value="UniProtKB-EC"/>
</dbReference>
<dbReference type="InterPro" id="IPR002042">
    <property type="entry name" value="Uricase"/>
</dbReference>
<name>A0A543NH49_9ACTN</name>
<evidence type="ECO:0000256" key="4">
    <source>
        <dbReference type="ARBA" id="ARBA00023002"/>
    </source>
</evidence>
<dbReference type="PIRSF" id="PIRSF000241">
    <property type="entry name" value="Urate_oxidase"/>
    <property type="match status" value="1"/>
</dbReference>
<keyword evidence="4 5" id="KW-0560">Oxidoreductase</keyword>
<comment type="catalytic activity">
    <reaction evidence="5 8">
        <text>urate + O2 + H2O = 5-hydroxyisourate + H2O2</text>
        <dbReference type="Rhea" id="RHEA:21368"/>
        <dbReference type="ChEBI" id="CHEBI:15377"/>
        <dbReference type="ChEBI" id="CHEBI:15379"/>
        <dbReference type="ChEBI" id="CHEBI:16240"/>
        <dbReference type="ChEBI" id="CHEBI:17775"/>
        <dbReference type="ChEBI" id="CHEBI:18072"/>
        <dbReference type="EC" id="1.7.3.3"/>
    </reaction>
</comment>
<feature type="binding site" evidence="7">
    <location>
        <position position="159"/>
    </location>
    <ligand>
        <name>5-hydroxyisourate</name>
        <dbReference type="ChEBI" id="CHEBI:18072"/>
    </ligand>
</feature>
<dbReference type="InterPro" id="IPR019842">
    <property type="entry name" value="Uricase_CS"/>
</dbReference>
<dbReference type="EMBL" id="VFQC01000001">
    <property type="protein sequence ID" value="TQN31080.1"/>
    <property type="molecule type" value="Genomic_DNA"/>
</dbReference>
<evidence type="ECO:0000313" key="10">
    <source>
        <dbReference type="Proteomes" id="UP000317422"/>
    </source>
</evidence>
<feature type="active site" description="Charge relay system" evidence="6">
    <location>
        <position position="12"/>
    </location>
</feature>
<dbReference type="GO" id="GO:0006144">
    <property type="term" value="P:purine nucleobase metabolic process"/>
    <property type="evidence" value="ECO:0007669"/>
    <property type="project" value="UniProtKB-KW"/>
</dbReference>
<dbReference type="Pfam" id="PF01014">
    <property type="entry name" value="Uricase"/>
    <property type="match status" value="2"/>
</dbReference>
<dbReference type="RefSeq" id="WP_141922344.1">
    <property type="nucleotide sequence ID" value="NZ_VFQC01000001.1"/>
</dbReference>
<dbReference type="NCBIfam" id="TIGR03383">
    <property type="entry name" value="urate_oxi"/>
    <property type="match status" value="1"/>
</dbReference>
<feature type="binding site" evidence="7">
    <location>
        <position position="245"/>
    </location>
    <ligand>
        <name>5-hydroxyisourate</name>
        <dbReference type="ChEBI" id="CHEBI:18072"/>
    </ligand>
</feature>
<evidence type="ECO:0000256" key="7">
    <source>
        <dbReference type="PIRSR" id="PIRSR000241-2"/>
    </source>
</evidence>
<comment type="function">
    <text evidence="5 8">Catalyzes the oxidation of uric acid to 5-hydroxyisourate, which is further processed to form (S)-allantoin.</text>
</comment>
<evidence type="ECO:0000256" key="3">
    <source>
        <dbReference type="ARBA" id="ARBA00022631"/>
    </source>
</evidence>
<dbReference type="PANTHER" id="PTHR42874:SF1">
    <property type="entry name" value="URICASE"/>
    <property type="match status" value="1"/>
</dbReference>
<organism evidence="9 10">
    <name type="scientific">Haloactinospora alba</name>
    <dbReference type="NCBI Taxonomy" id="405555"/>
    <lineage>
        <taxon>Bacteria</taxon>
        <taxon>Bacillati</taxon>
        <taxon>Actinomycetota</taxon>
        <taxon>Actinomycetes</taxon>
        <taxon>Streptosporangiales</taxon>
        <taxon>Nocardiopsidaceae</taxon>
        <taxon>Haloactinospora</taxon>
    </lineage>
</organism>
<protein>
    <recommendedName>
        <fullName evidence="5 8">Uricase</fullName>
        <ecNumber evidence="5 8">1.7.3.3</ecNumber>
    </recommendedName>
    <alternativeName>
        <fullName evidence="5">Urate oxidase</fullName>
    </alternativeName>
</protein>
<dbReference type="UniPathway" id="UPA00394">
    <property type="reaction ID" value="UER00650"/>
</dbReference>
<feature type="binding site" evidence="7">
    <location>
        <position position="176"/>
    </location>
    <ligand>
        <name>urate</name>
        <dbReference type="ChEBI" id="CHEBI:17775"/>
    </ligand>
</feature>
<dbReference type="OrthoDB" id="9809009at2"/>
<feature type="active site" description="Charge relay system" evidence="6">
    <location>
        <position position="57"/>
    </location>
</feature>
<feature type="binding site" evidence="7">
    <location>
        <position position="176"/>
    </location>
    <ligand>
        <name>5-hydroxyisourate</name>
        <dbReference type="ChEBI" id="CHEBI:18072"/>
    </ligand>
</feature>
<dbReference type="AlphaFoldDB" id="A0A543NH49"/>
<evidence type="ECO:0000313" key="9">
    <source>
        <dbReference type="EMBL" id="TQN31080.1"/>
    </source>
</evidence>
<evidence type="ECO:0000256" key="1">
    <source>
        <dbReference type="ARBA" id="ARBA00004831"/>
    </source>
</evidence>
<dbReference type="PROSITE" id="PS00366">
    <property type="entry name" value="URICASE"/>
    <property type="match status" value="1"/>
</dbReference>
<comment type="caution">
    <text evidence="9">The sequence shown here is derived from an EMBL/GenBank/DDBJ whole genome shotgun (WGS) entry which is preliminary data.</text>
</comment>
<feature type="binding site" evidence="7">
    <location>
        <position position="159"/>
    </location>
    <ligand>
        <name>urate</name>
        <dbReference type="ChEBI" id="CHEBI:17775"/>
    </ligand>
</feature>
<keyword evidence="10" id="KW-1185">Reference proteome</keyword>
<evidence type="ECO:0000256" key="6">
    <source>
        <dbReference type="PIRSR" id="PIRSR000241-1"/>
    </source>
</evidence>
<evidence type="ECO:0000256" key="8">
    <source>
        <dbReference type="RuleBase" id="RU004455"/>
    </source>
</evidence>
<dbReference type="EC" id="1.7.3.3" evidence="5 8"/>
<feature type="binding site" evidence="7">
    <location>
        <position position="58"/>
    </location>
    <ligand>
        <name>urate</name>
        <dbReference type="ChEBI" id="CHEBI:17775"/>
    </ligand>
</feature>
<feature type="binding site" evidence="7">
    <location>
        <position position="219"/>
    </location>
    <ligand>
        <name>urate</name>
        <dbReference type="ChEBI" id="CHEBI:17775"/>
    </ligand>
</feature>
<dbReference type="Gene3D" id="3.10.270.10">
    <property type="entry name" value="Urate Oxidase"/>
    <property type="match status" value="1"/>
</dbReference>
<dbReference type="Proteomes" id="UP000317422">
    <property type="component" value="Unassembled WGS sequence"/>
</dbReference>
<dbReference type="GO" id="GO:0019628">
    <property type="term" value="P:urate catabolic process"/>
    <property type="evidence" value="ECO:0007669"/>
    <property type="project" value="UniProtKB-UniPathway"/>
</dbReference>
<dbReference type="SUPFAM" id="SSF55620">
    <property type="entry name" value="Tetrahydrobiopterin biosynthesis enzymes-like"/>
    <property type="match status" value="2"/>
</dbReference>
<dbReference type="PRINTS" id="PR00093">
    <property type="entry name" value="URICASE"/>
</dbReference>
<dbReference type="PANTHER" id="PTHR42874">
    <property type="entry name" value="URICASE"/>
    <property type="match status" value="1"/>
</dbReference>
<feature type="binding site" evidence="7">
    <location>
        <position position="245"/>
    </location>
    <ligand>
        <name>urate</name>
        <dbReference type="ChEBI" id="CHEBI:17775"/>
    </ligand>
</feature>
<accession>A0A543NH49</accession>